<evidence type="ECO:0000256" key="1">
    <source>
        <dbReference type="SAM" id="Phobius"/>
    </source>
</evidence>
<sequence length="190" mass="21634">MKNRHLSPICAQCPEMVRIVADGEYEPWYSRRACPVFCYPCVPAYMGIWKARKCVLILGAILFFLGVMILLAMLLTCIAVECSVASALIPLALILLIVGILLFHCGWAAHLLDDSGQIPIRKTVTTTTTTYEDPESDLAEQRLFESAYREPIPEVKQGYWQFDERESWQAVANPYPIQHTLKHCLERQPY</sequence>
<proteinExistence type="predicted"/>
<evidence type="ECO:0000313" key="3">
    <source>
        <dbReference type="Proteomes" id="UP001176961"/>
    </source>
</evidence>
<protein>
    <submittedName>
        <fullName evidence="2">Uncharacterized protein</fullName>
    </submittedName>
</protein>
<name>A0AA36DSJ6_CYLNA</name>
<evidence type="ECO:0000313" key="2">
    <source>
        <dbReference type="EMBL" id="CAJ0592019.1"/>
    </source>
</evidence>
<keyword evidence="1" id="KW-0812">Transmembrane</keyword>
<feature type="transmembrane region" description="Helical" evidence="1">
    <location>
        <begin position="87"/>
        <end position="112"/>
    </location>
</feature>
<reference evidence="2" key="1">
    <citation type="submission" date="2023-07" db="EMBL/GenBank/DDBJ databases">
        <authorList>
            <consortium name="CYATHOMIX"/>
        </authorList>
    </citation>
    <scope>NUCLEOTIDE SEQUENCE</scope>
    <source>
        <strain evidence="2">N/A</strain>
    </source>
</reference>
<keyword evidence="1" id="KW-0472">Membrane</keyword>
<dbReference type="AlphaFoldDB" id="A0AA36DSJ6"/>
<gene>
    <name evidence="2" type="ORF">CYNAS_LOCUS4002</name>
</gene>
<keyword evidence="1" id="KW-1133">Transmembrane helix</keyword>
<dbReference type="EMBL" id="CATQJL010000001">
    <property type="protein sequence ID" value="CAJ0592019.1"/>
    <property type="molecule type" value="Genomic_DNA"/>
</dbReference>
<accession>A0AA36DSJ6</accession>
<feature type="transmembrane region" description="Helical" evidence="1">
    <location>
        <begin position="55"/>
        <end position="75"/>
    </location>
</feature>
<comment type="caution">
    <text evidence="2">The sequence shown here is derived from an EMBL/GenBank/DDBJ whole genome shotgun (WGS) entry which is preliminary data.</text>
</comment>
<dbReference type="Proteomes" id="UP001176961">
    <property type="component" value="Unassembled WGS sequence"/>
</dbReference>
<keyword evidence="3" id="KW-1185">Reference proteome</keyword>
<organism evidence="2 3">
    <name type="scientific">Cylicocyclus nassatus</name>
    <name type="common">Nematode worm</name>
    <dbReference type="NCBI Taxonomy" id="53992"/>
    <lineage>
        <taxon>Eukaryota</taxon>
        <taxon>Metazoa</taxon>
        <taxon>Ecdysozoa</taxon>
        <taxon>Nematoda</taxon>
        <taxon>Chromadorea</taxon>
        <taxon>Rhabditida</taxon>
        <taxon>Rhabditina</taxon>
        <taxon>Rhabditomorpha</taxon>
        <taxon>Strongyloidea</taxon>
        <taxon>Strongylidae</taxon>
        <taxon>Cylicocyclus</taxon>
    </lineage>
</organism>